<reference evidence="2" key="1">
    <citation type="submission" date="2017-04" db="EMBL/GenBank/DDBJ databases">
        <authorList>
            <person name="Varghese N."/>
            <person name="Submissions S."/>
        </authorList>
    </citation>
    <scope>NUCLEOTIDE SEQUENCE [LARGE SCALE GENOMIC DNA]</scope>
    <source>
        <strain evidence="2">DSM 4125</strain>
    </source>
</reference>
<dbReference type="GO" id="GO:0071793">
    <property type="term" value="P:bacillithiol biosynthetic process"/>
    <property type="evidence" value="ECO:0007669"/>
    <property type="project" value="InterPro"/>
</dbReference>
<dbReference type="PANTHER" id="PTHR12993">
    <property type="entry name" value="N-ACETYLGLUCOSAMINYL-PHOSPHATIDYLINOSITOL DE-N-ACETYLASE-RELATED"/>
    <property type="match status" value="1"/>
</dbReference>
<gene>
    <name evidence="1" type="ORF">SAMN05661096_00746</name>
</gene>
<dbReference type="SUPFAM" id="SSF102588">
    <property type="entry name" value="LmbE-like"/>
    <property type="match status" value="1"/>
</dbReference>
<dbReference type="InterPro" id="IPR023842">
    <property type="entry name" value="Bacillithiol_biosynth_BshB1"/>
</dbReference>
<dbReference type="STRING" id="1028.SAMN05661096_00746"/>
<keyword evidence="2" id="KW-1185">Reference proteome</keyword>
<proteinExistence type="predicted"/>
<dbReference type="Gene3D" id="3.40.50.10320">
    <property type="entry name" value="LmbE-like"/>
    <property type="match status" value="1"/>
</dbReference>
<dbReference type="InterPro" id="IPR024078">
    <property type="entry name" value="LmbE-like_dom_sf"/>
</dbReference>
<dbReference type="Proteomes" id="UP000193804">
    <property type="component" value="Unassembled WGS sequence"/>
</dbReference>
<protein>
    <submittedName>
        <fullName evidence="1">Bacillithiol biosynthesis deacetylase BshB1</fullName>
    </submittedName>
</protein>
<dbReference type="AlphaFoldDB" id="A0A1X7IKM9"/>
<dbReference type="InterPro" id="IPR003737">
    <property type="entry name" value="GlcNAc_PI_deacetylase-related"/>
</dbReference>
<evidence type="ECO:0000313" key="1">
    <source>
        <dbReference type="EMBL" id="SMG15323.1"/>
    </source>
</evidence>
<dbReference type="RefSeq" id="WP_085515726.1">
    <property type="nucleotide sequence ID" value="NZ_FXAW01000001.1"/>
</dbReference>
<evidence type="ECO:0000313" key="2">
    <source>
        <dbReference type="Proteomes" id="UP000193804"/>
    </source>
</evidence>
<dbReference type="PANTHER" id="PTHR12993:SF30">
    <property type="entry name" value="N-ACETYL-ALPHA-D-GLUCOSAMINYL L-MALATE DEACETYLASE 1"/>
    <property type="match status" value="1"/>
</dbReference>
<dbReference type="EMBL" id="FXAW01000001">
    <property type="protein sequence ID" value="SMG15323.1"/>
    <property type="molecule type" value="Genomic_DNA"/>
</dbReference>
<sequence length="239" mass="26730">MKLNILAFAAHPDDIELACAGTLAKHAEMGEDVGIIDLTEGEMGTRGTPKQRLKEAAESAAVLGVKVRENLGFEDAFFKNDLAHQTEIVRKIRQYKPEIVLANAVSDRHPDHGKASDLLSESIFLAGLKKFETKDANGQLQEAYRPNKVYHYIQSLPIKPDFVVDVSEQWTKKMKSVKAFASQFHNPESDEPETYISSPRFMKMIEARAMQFGQIIGVDYAEGFTVERYLGVKDLNGLI</sequence>
<name>A0A1X7IKM9_9BACT</name>
<accession>A0A1X7IKM9</accession>
<organism evidence="1 2">
    <name type="scientific">Marivirga sericea</name>
    <dbReference type="NCBI Taxonomy" id="1028"/>
    <lineage>
        <taxon>Bacteria</taxon>
        <taxon>Pseudomonadati</taxon>
        <taxon>Bacteroidota</taxon>
        <taxon>Cytophagia</taxon>
        <taxon>Cytophagales</taxon>
        <taxon>Marivirgaceae</taxon>
        <taxon>Marivirga</taxon>
    </lineage>
</organism>
<dbReference type="GO" id="GO:0019213">
    <property type="term" value="F:deacetylase activity"/>
    <property type="evidence" value="ECO:0007669"/>
    <property type="project" value="InterPro"/>
</dbReference>
<dbReference type="OrthoDB" id="9778719at2"/>
<dbReference type="NCBIfam" id="TIGR04001">
    <property type="entry name" value="thiol_BshB1"/>
    <property type="match status" value="1"/>
</dbReference>
<dbReference type="Pfam" id="PF02585">
    <property type="entry name" value="PIG-L"/>
    <property type="match status" value="1"/>
</dbReference>
<dbReference type="GO" id="GO:0016811">
    <property type="term" value="F:hydrolase activity, acting on carbon-nitrogen (but not peptide) bonds, in linear amides"/>
    <property type="evidence" value="ECO:0007669"/>
    <property type="project" value="TreeGrafter"/>
</dbReference>